<keyword evidence="9" id="KW-0969">Cilium</keyword>
<evidence type="ECO:0000256" key="1">
    <source>
        <dbReference type="ARBA" id="ARBA00004365"/>
    </source>
</evidence>
<dbReference type="InterPro" id="IPR053927">
    <property type="entry name" value="FlgK_helical"/>
</dbReference>
<dbReference type="GO" id="GO:0005198">
    <property type="term" value="F:structural molecule activity"/>
    <property type="evidence" value="ECO:0007669"/>
    <property type="project" value="InterPro"/>
</dbReference>
<keyword evidence="9" id="KW-0282">Flagellum</keyword>
<protein>
    <recommendedName>
        <fullName evidence="4">Flagellar hook-associated protein 1</fullName>
    </recommendedName>
</protein>
<dbReference type="GO" id="GO:0044780">
    <property type="term" value="P:bacterial-type flagellum assembly"/>
    <property type="evidence" value="ECO:0007669"/>
    <property type="project" value="InterPro"/>
</dbReference>
<dbReference type="NCBIfam" id="TIGR02492">
    <property type="entry name" value="flgK_ends"/>
    <property type="match status" value="1"/>
</dbReference>
<accession>K6YAA6</accession>
<reference evidence="9 10" key="1">
    <citation type="journal article" date="2017" name="Antonie Van Leeuwenhoek">
        <title>Rhizobium rhizosphaerae sp. nov., a novel species isolated from rice rhizosphere.</title>
        <authorList>
            <person name="Zhao J.J."/>
            <person name="Zhang J."/>
            <person name="Zhang R.J."/>
            <person name="Zhang C.W."/>
            <person name="Yin H.Q."/>
            <person name="Zhang X.X."/>
        </authorList>
    </citation>
    <scope>NUCLEOTIDE SEQUENCE [LARGE SCALE GENOMIC DNA]</scope>
    <source>
        <strain evidence="9 10">BSs20135</strain>
    </source>
</reference>
<dbReference type="EMBL" id="BAEO01000056">
    <property type="protein sequence ID" value="GAC20851.1"/>
    <property type="molecule type" value="Genomic_DNA"/>
</dbReference>
<name>K6YAA6_9ALTE</name>
<dbReference type="Proteomes" id="UP000006327">
    <property type="component" value="Unassembled WGS sequence"/>
</dbReference>
<evidence type="ECO:0000256" key="5">
    <source>
        <dbReference type="ARBA" id="ARBA00022525"/>
    </source>
</evidence>
<evidence type="ECO:0000259" key="8">
    <source>
        <dbReference type="Pfam" id="PF22638"/>
    </source>
</evidence>
<gene>
    <name evidence="9" type="primary">flgK</name>
    <name evidence="9" type="ORF">GARC_3898</name>
</gene>
<evidence type="ECO:0000256" key="3">
    <source>
        <dbReference type="ARBA" id="ARBA00009677"/>
    </source>
</evidence>
<comment type="caution">
    <text evidence="9">The sequence shown here is derived from an EMBL/GenBank/DDBJ whole genome shotgun (WGS) entry which is preliminary data.</text>
</comment>
<organism evidence="9 10">
    <name type="scientific">Paraglaciecola arctica BSs20135</name>
    <dbReference type="NCBI Taxonomy" id="493475"/>
    <lineage>
        <taxon>Bacteria</taxon>
        <taxon>Pseudomonadati</taxon>
        <taxon>Pseudomonadota</taxon>
        <taxon>Gammaproteobacteria</taxon>
        <taxon>Alteromonadales</taxon>
        <taxon>Alteromonadaceae</taxon>
        <taxon>Paraglaciecola</taxon>
    </lineage>
</organism>
<dbReference type="PANTHER" id="PTHR30033:SF1">
    <property type="entry name" value="FLAGELLAR HOOK-ASSOCIATED PROTEIN 1"/>
    <property type="match status" value="1"/>
</dbReference>
<dbReference type="SUPFAM" id="SSF64518">
    <property type="entry name" value="Phase 1 flagellin"/>
    <property type="match status" value="2"/>
</dbReference>
<keyword evidence="9" id="KW-0966">Cell projection</keyword>
<dbReference type="InterPro" id="IPR019776">
    <property type="entry name" value="Flagellar_basal_body_rod_CS"/>
</dbReference>
<keyword evidence="5" id="KW-0964">Secreted</keyword>
<keyword evidence="10" id="KW-1185">Reference proteome</keyword>
<dbReference type="eggNOG" id="COG1256">
    <property type="taxonomic scope" value="Bacteria"/>
</dbReference>
<comment type="similarity">
    <text evidence="3">Belongs to the flagella basal body rod proteins family.</text>
</comment>
<dbReference type="PRINTS" id="PR01005">
    <property type="entry name" value="FLGHOOKAP1"/>
</dbReference>
<dbReference type="AlphaFoldDB" id="K6YAA6"/>
<dbReference type="InterPro" id="IPR010930">
    <property type="entry name" value="Flg_bb/hook_C_dom"/>
</dbReference>
<dbReference type="GO" id="GO:0009424">
    <property type="term" value="C:bacterial-type flagellum hook"/>
    <property type="evidence" value="ECO:0007669"/>
    <property type="project" value="InterPro"/>
</dbReference>
<keyword evidence="6" id="KW-0975">Bacterial flagellum</keyword>
<dbReference type="Pfam" id="PF22638">
    <property type="entry name" value="FlgK_D1"/>
    <property type="match status" value="1"/>
</dbReference>
<comment type="subcellular location">
    <subcellularLocation>
        <location evidence="1">Bacterial flagellum</location>
    </subcellularLocation>
    <subcellularLocation>
        <location evidence="2">Secreted</location>
    </subcellularLocation>
</comment>
<evidence type="ECO:0000313" key="10">
    <source>
        <dbReference type="Proteomes" id="UP000006327"/>
    </source>
</evidence>
<feature type="domain" description="Flagellar basal-body/hook protein C-terminal" evidence="7">
    <location>
        <begin position="673"/>
        <end position="714"/>
    </location>
</feature>
<dbReference type="OrthoDB" id="9802553at2"/>
<dbReference type="RefSeq" id="WP_007623195.1">
    <property type="nucleotide sequence ID" value="NZ_BAEO01000056.1"/>
</dbReference>
<dbReference type="InterPro" id="IPR002371">
    <property type="entry name" value="FlgK"/>
</dbReference>
<evidence type="ECO:0000313" key="9">
    <source>
        <dbReference type="EMBL" id="GAC20851.1"/>
    </source>
</evidence>
<feature type="domain" description="Flagellar hook-associated protein FlgK helical" evidence="8">
    <location>
        <begin position="92"/>
        <end position="329"/>
    </location>
</feature>
<evidence type="ECO:0000256" key="2">
    <source>
        <dbReference type="ARBA" id="ARBA00004613"/>
    </source>
</evidence>
<proteinExistence type="inferred from homology"/>
<dbReference type="GO" id="GO:0005576">
    <property type="term" value="C:extracellular region"/>
    <property type="evidence" value="ECO:0007669"/>
    <property type="project" value="UniProtKB-SubCell"/>
</dbReference>
<dbReference type="PROSITE" id="PS00588">
    <property type="entry name" value="FLAGELLA_BB_ROD"/>
    <property type="match status" value="1"/>
</dbReference>
<evidence type="ECO:0000259" key="7">
    <source>
        <dbReference type="Pfam" id="PF06429"/>
    </source>
</evidence>
<evidence type="ECO:0000256" key="6">
    <source>
        <dbReference type="ARBA" id="ARBA00023143"/>
    </source>
</evidence>
<dbReference type="Pfam" id="PF06429">
    <property type="entry name" value="Flg_bbr_C"/>
    <property type="match status" value="1"/>
</dbReference>
<dbReference type="PANTHER" id="PTHR30033">
    <property type="entry name" value="FLAGELLAR HOOK-ASSOCIATED PROTEIN 1"/>
    <property type="match status" value="1"/>
</dbReference>
<dbReference type="STRING" id="493475.GARC_3898"/>
<evidence type="ECO:0000256" key="4">
    <source>
        <dbReference type="ARBA" id="ARBA00016244"/>
    </source>
</evidence>
<sequence>MYTNSTTRNTDLFSIATSGVNASNQLLTTAGNNIANVNTEGFVRERTNFVTQLTGGVGQSTTERVLNVFAQNQLRRDTTMQSEFEAFYTKTSVLDNMFASESNSIASSMSRFFAAIQTASDDPTSIASRQSVLTEAQSMVGQIGTVSGFLRQKEEEFNLELETNIDQVNGLIQTISDLNKSIVIAEANLRNDEPGALLNQRDKAILDLASLVSIETRASSNNSGAIMVNLTSGESLVMEDGSFSVFDVSNDADLNAKSLELTSNGKPTTLSILETDLGGSIGGLFRFRDEVLETSRRELGQIALAITETMNTQNRQGMDYDKQLGSNIFTLPDFIGLDYQGNSNTNSIVTGRIAPGAAADISSADYEITIDSVTPGAPPTLGITVSALNADGSAVTDTNGVAISQTFTGVEAADGTFTSVIGGLELEFSTGTNYTVGDQFLIQPTKNTADLIEVTMTRPEDLALAGPLRIDAAAGNLGDAELLSTTVSNTYVDNTLADNRVSAFDGNGDIHGPGAAPGGTVGAPAQIVFTASDEFQVLDSAGTVITVVSGITDMSNLLAQAESSGAGPTWPAAFSALDDYPGYDFSLAGIPKAGDSFTIGFNTDGVNDNRNGLLMADLQNVTNLQVDNSGSGETVSFHEAYANIVSDVGQKTASADIALQSANALKASSEDWFLSVSGVSLDEEAANLIKYQQSYQAAARLLSTAQDLFNTILSVVS</sequence>